<dbReference type="InterPro" id="IPR029045">
    <property type="entry name" value="ClpP/crotonase-like_dom_sf"/>
</dbReference>
<dbReference type="InterPro" id="IPR001753">
    <property type="entry name" value="Enoyl-CoA_hydra/iso"/>
</dbReference>
<dbReference type="Proteomes" id="UP000295388">
    <property type="component" value="Unassembled WGS sequence"/>
</dbReference>
<dbReference type="PANTHER" id="PTHR11941">
    <property type="entry name" value="ENOYL-COA HYDRATASE-RELATED"/>
    <property type="match status" value="1"/>
</dbReference>
<dbReference type="CDD" id="cd06558">
    <property type="entry name" value="crotonase-like"/>
    <property type="match status" value="1"/>
</dbReference>
<dbReference type="GO" id="GO:0003824">
    <property type="term" value="F:catalytic activity"/>
    <property type="evidence" value="ECO:0007669"/>
    <property type="project" value="UniProtKB-ARBA"/>
</dbReference>
<organism evidence="1 2">
    <name type="scientific">Kribbella caucasensis</name>
    <dbReference type="NCBI Taxonomy" id="2512215"/>
    <lineage>
        <taxon>Bacteria</taxon>
        <taxon>Bacillati</taxon>
        <taxon>Actinomycetota</taxon>
        <taxon>Actinomycetes</taxon>
        <taxon>Propionibacteriales</taxon>
        <taxon>Kribbellaceae</taxon>
        <taxon>Kribbella</taxon>
    </lineage>
</organism>
<dbReference type="Pfam" id="PF00378">
    <property type="entry name" value="ECH_1"/>
    <property type="match status" value="1"/>
</dbReference>
<dbReference type="GO" id="GO:0006635">
    <property type="term" value="P:fatty acid beta-oxidation"/>
    <property type="evidence" value="ECO:0007669"/>
    <property type="project" value="TreeGrafter"/>
</dbReference>
<dbReference type="RefSeq" id="WP_133799595.1">
    <property type="nucleotide sequence ID" value="NZ_SNWQ01000003.1"/>
</dbReference>
<dbReference type="EMBL" id="SNWQ01000003">
    <property type="protein sequence ID" value="TDO51689.1"/>
    <property type="molecule type" value="Genomic_DNA"/>
</dbReference>
<dbReference type="PANTHER" id="PTHR11941:SF54">
    <property type="entry name" value="ENOYL-COA HYDRATASE, MITOCHONDRIAL"/>
    <property type="match status" value="1"/>
</dbReference>
<evidence type="ECO:0000313" key="2">
    <source>
        <dbReference type="Proteomes" id="UP000295388"/>
    </source>
</evidence>
<reference evidence="1 2" key="1">
    <citation type="submission" date="2019-03" db="EMBL/GenBank/DDBJ databases">
        <title>Genomic Encyclopedia of Type Strains, Phase III (KMG-III): the genomes of soil and plant-associated and newly described type strains.</title>
        <authorList>
            <person name="Whitman W."/>
        </authorList>
    </citation>
    <scope>NUCLEOTIDE SEQUENCE [LARGE SCALE GENOMIC DNA]</scope>
    <source>
        <strain evidence="1 2">VKM Ac-2527</strain>
    </source>
</reference>
<dbReference type="Gene3D" id="3.90.226.10">
    <property type="entry name" value="2-enoyl-CoA Hydratase, Chain A, domain 1"/>
    <property type="match status" value="1"/>
</dbReference>
<accession>A0A4R6KQ02</accession>
<protein>
    <submittedName>
        <fullName evidence="1">Enoyl-CoA hydratase/carnithine racemase</fullName>
    </submittedName>
</protein>
<comment type="caution">
    <text evidence="1">The sequence shown here is derived from an EMBL/GenBank/DDBJ whole genome shotgun (WGS) entry which is preliminary data.</text>
</comment>
<dbReference type="SUPFAM" id="SSF52096">
    <property type="entry name" value="ClpP/crotonase"/>
    <property type="match status" value="1"/>
</dbReference>
<evidence type="ECO:0000313" key="1">
    <source>
        <dbReference type="EMBL" id="TDO51689.1"/>
    </source>
</evidence>
<proteinExistence type="predicted"/>
<gene>
    <name evidence="1" type="ORF">EV643_103428</name>
</gene>
<name>A0A4R6KQ02_9ACTN</name>
<dbReference type="AlphaFoldDB" id="A0A4R6KQ02"/>
<keyword evidence="2" id="KW-1185">Reference proteome</keyword>
<sequence>MDDLDVSRADGIGTVRLNRPERGNSVTPDVVTRMGDAVQDLAESEDIGAVVLTGTGSVFCAGADVREMFDVYHAEGSDGLMDYLAEVWMPAVQRTVRLLWNAPVAVIAAYNGAATAGGLDFGLSCDVRIAATSARFAESYVNLGMVPVAGGAYLLPSLIGIAPASRMIATGEFISAEEALALGMISEVCADDRLAARATEVARDMMHGPAATYARAKKVARAAGSRELEAALDESLAANIDLLARPEVRARVLAVMERYSLSRGRTTDVG</sequence>
<dbReference type="OrthoDB" id="8452484at2"/>